<proteinExistence type="predicted"/>
<evidence type="ECO:0000313" key="2">
    <source>
        <dbReference type="EMBL" id="PEG34148.1"/>
    </source>
</evidence>
<dbReference type="InterPro" id="IPR046203">
    <property type="entry name" value="DUF6236"/>
</dbReference>
<evidence type="ECO:0000313" key="3">
    <source>
        <dbReference type="Proteomes" id="UP000220914"/>
    </source>
</evidence>
<keyword evidence="3" id="KW-1185">Reference proteome</keyword>
<gene>
    <name evidence="2" type="ORF">CQY20_26990</name>
    <name evidence="1" type="ORF">MAGR_51480</name>
</gene>
<dbReference type="OrthoDB" id="9115306at2"/>
<name>A0A2A7MSM7_MYCAG</name>
<dbReference type="AlphaFoldDB" id="A0A2A7MSM7"/>
<dbReference type="RefSeq" id="WP_097943313.1">
    <property type="nucleotide sequence ID" value="NZ_BLKS01000001.1"/>
</dbReference>
<dbReference type="EMBL" id="PDCP01000075">
    <property type="protein sequence ID" value="PEG34148.1"/>
    <property type="molecule type" value="Genomic_DNA"/>
</dbReference>
<protein>
    <submittedName>
        <fullName evidence="2">Uncharacterized protein</fullName>
    </submittedName>
</protein>
<dbReference type="Pfam" id="PF19749">
    <property type="entry name" value="DUF6236"/>
    <property type="match status" value="1"/>
</dbReference>
<reference evidence="2 3" key="1">
    <citation type="submission" date="2017-10" db="EMBL/GenBank/DDBJ databases">
        <title>The new phylogeny of genus Mycobacterium.</title>
        <authorList>
            <person name="Tortoli E."/>
            <person name="Trovato A."/>
            <person name="Cirillo D.M."/>
        </authorList>
    </citation>
    <scope>NUCLEOTIDE SEQUENCE [LARGE SCALE GENOMIC DNA]</scope>
    <source>
        <strain evidence="2 3">CCUG37673</strain>
    </source>
</reference>
<dbReference type="Proteomes" id="UP000220914">
    <property type="component" value="Unassembled WGS sequence"/>
</dbReference>
<evidence type="ECO:0000313" key="4">
    <source>
        <dbReference type="Proteomes" id="UP000465302"/>
    </source>
</evidence>
<evidence type="ECO:0000313" key="1">
    <source>
        <dbReference type="EMBL" id="GFG53707.1"/>
    </source>
</evidence>
<reference evidence="1 4" key="2">
    <citation type="journal article" date="2019" name="Emerg. Microbes Infect.">
        <title>Comprehensive subspecies identification of 175 nontuberculous mycobacteria species based on 7547 genomic profiles.</title>
        <authorList>
            <person name="Matsumoto Y."/>
            <person name="Kinjo T."/>
            <person name="Motooka D."/>
            <person name="Nabeya D."/>
            <person name="Jung N."/>
            <person name="Uechi K."/>
            <person name="Horii T."/>
            <person name="Iida T."/>
            <person name="Fujita J."/>
            <person name="Nakamura S."/>
        </authorList>
    </citation>
    <scope>NUCLEOTIDE SEQUENCE [LARGE SCALE GENOMIC DNA]</scope>
    <source>
        <strain evidence="1 4">JCM 6377</strain>
    </source>
</reference>
<dbReference type="Proteomes" id="UP000465302">
    <property type="component" value="Unassembled WGS sequence"/>
</dbReference>
<sequence>MQKPALYFPFVHIRNDEWLKAAALYWPSVRRLVPDGYAKRDTLTEQVFAEAGVLQDEAPGDLLAMSTWHLGQALSENADVLVDQFGVERARGCWDGKRWADAGGPDWELPALGWIHVDKFPHGVAEALSDKGLAVRGLRQKENWMGLHPTLASAYMTALAAQLSAECHFEPLTDQTDLRIASPSTDIRSALSLLLGQSTEVDKRGLDTGVATYLMVALQQVCPANLESIPAETILRCRTSLAEELNAFRDYVSAQQTELAELAAIRHDRRRVEAFADHVKCTVEPRLRRLEKALELHKLQPTRSLLLAQSLAPPAIAGGGLAAAGASPTVSAATGIAVAIGVAWWEVGAVRTAAKADEPVAFLLSMRDELTPRTLKARIRKFLRGTYGSTKERSLLDKHG</sequence>
<dbReference type="EMBL" id="BLKS01000001">
    <property type="protein sequence ID" value="GFG53707.1"/>
    <property type="molecule type" value="Genomic_DNA"/>
</dbReference>
<comment type="caution">
    <text evidence="2">The sequence shown here is derived from an EMBL/GenBank/DDBJ whole genome shotgun (WGS) entry which is preliminary data.</text>
</comment>
<accession>A0A2A7MSM7</accession>
<reference evidence="1" key="3">
    <citation type="submission" date="2020-02" db="EMBL/GenBank/DDBJ databases">
        <authorList>
            <person name="Matsumoto Y."/>
            <person name="Motooka D."/>
            <person name="Nakamura S."/>
        </authorList>
    </citation>
    <scope>NUCLEOTIDE SEQUENCE</scope>
    <source>
        <strain evidence="1">JCM 6377</strain>
    </source>
</reference>
<organism evidence="2 3">
    <name type="scientific">Mycolicibacterium agri</name>
    <name type="common">Mycobacterium agri</name>
    <dbReference type="NCBI Taxonomy" id="36811"/>
    <lineage>
        <taxon>Bacteria</taxon>
        <taxon>Bacillati</taxon>
        <taxon>Actinomycetota</taxon>
        <taxon>Actinomycetes</taxon>
        <taxon>Mycobacteriales</taxon>
        <taxon>Mycobacteriaceae</taxon>
        <taxon>Mycolicibacterium</taxon>
    </lineage>
</organism>